<dbReference type="PROSITE" id="PS50294">
    <property type="entry name" value="WD_REPEATS_REGION"/>
    <property type="match status" value="1"/>
</dbReference>
<evidence type="ECO:0000256" key="1">
    <source>
        <dbReference type="ARBA" id="ARBA00005434"/>
    </source>
</evidence>
<dbReference type="Proteomes" id="UP000217790">
    <property type="component" value="Unassembled WGS sequence"/>
</dbReference>
<evidence type="ECO:0000256" key="4">
    <source>
        <dbReference type="ARBA" id="ARBA00022737"/>
    </source>
</evidence>
<dbReference type="STRING" id="47427.A0A2H3DNV9"/>
<keyword evidence="4" id="KW-0677">Repeat</keyword>
<feature type="compositionally biased region" description="Basic and acidic residues" evidence="9">
    <location>
        <begin position="92"/>
        <end position="109"/>
    </location>
</feature>
<dbReference type="PROSITE" id="PS00678">
    <property type="entry name" value="WD_REPEATS_1"/>
    <property type="match status" value="1"/>
</dbReference>
<keyword evidence="5 8" id="KW-0227">DNA damage</keyword>
<keyword evidence="6 8" id="KW-0238">DNA-binding</keyword>
<dbReference type="InterPro" id="IPR050853">
    <property type="entry name" value="WD_repeat_DNA-damage-binding"/>
</dbReference>
<protein>
    <recommendedName>
        <fullName evidence="2 8">DNA damage-binding protein CMR1</fullName>
    </recommendedName>
</protein>
<evidence type="ECO:0000256" key="6">
    <source>
        <dbReference type="ARBA" id="ARBA00023125"/>
    </source>
</evidence>
<evidence type="ECO:0000256" key="2">
    <source>
        <dbReference type="ARBA" id="ARBA00021132"/>
    </source>
</evidence>
<evidence type="ECO:0000256" key="5">
    <source>
        <dbReference type="ARBA" id="ARBA00022763"/>
    </source>
</evidence>
<dbReference type="SMART" id="SM00320">
    <property type="entry name" value="WD40"/>
    <property type="match status" value="4"/>
</dbReference>
<dbReference type="PROSITE" id="PS50082">
    <property type="entry name" value="WD_REPEATS_2"/>
    <property type="match status" value="1"/>
</dbReference>
<comment type="similarity">
    <text evidence="1 8">Belongs to the WD repeat DDB2/WDR76 family.</text>
</comment>
<name>A0A2H3DNV9_ARMGA</name>
<dbReference type="PANTHER" id="PTHR14773">
    <property type="entry name" value="WD REPEAT-CONTAINING PROTEIN 76"/>
    <property type="match status" value="1"/>
</dbReference>
<evidence type="ECO:0000313" key="10">
    <source>
        <dbReference type="EMBL" id="PBK96921.1"/>
    </source>
</evidence>
<dbReference type="OMA" id="DPNTLYW"/>
<evidence type="ECO:0000256" key="9">
    <source>
        <dbReference type="SAM" id="MobiDB-lite"/>
    </source>
</evidence>
<evidence type="ECO:0000313" key="11">
    <source>
        <dbReference type="Proteomes" id="UP000217790"/>
    </source>
</evidence>
<dbReference type="GO" id="GO:0003677">
    <property type="term" value="F:DNA binding"/>
    <property type="evidence" value="ECO:0007669"/>
    <property type="project" value="UniProtKB-UniRule"/>
</dbReference>
<feature type="region of interest" description="Disordered" evidence="9">
    <location>
        <begin position="34"/>
        <end position="109"/>
    </location>
</feature>
<dbReference type="OrthoDB" id="9890280at2759"/>
<gene>
    <name evidence="10" type="ORF">ARMGADRAFT_1045005</name>
</gene>
<accession>A0A2H3DNV9</accession>
<dbReference type="GO" id="GO:2000001">
    <property type="term" value="P:regulation of DNA damage checkpoint"/>
    <property type="evidence" value="ECO:0007669"/>
    <property type="project" value="TreeGrafter"/>
</dbReference>
<reference evidence="11" key="1">
    <citation type="journal article" date="2017" name="Nat. Ecol. Evol.">
        <title>Genome expansion and lineage-specific genetic innovations in the forest pathogenic fungi Armillaria.</title>
        <authorList>
            <person name="Sipos G."/>
            <person name="Prasanna A.N."/>
            <person name="Walter M.C."/>
            <person name="O'Connor E."/>
            <person name="Balint B."/>
            <person name="Krizsan K."/>
            <person name="Kiss B."/>
            <person name="Hess J."/>
            <person name="Varga T."/>
            <person name="Slot J."/>
            <person name="Riley R."/>
            <person name="Boka B."/>
            <person name="Rigling D."/>
            <person name="Barry K."/>
            <person name="Lee J."/>
            <person name="Mihaltcheva S."/>
            <person name="LaButti K."/>
            <person name="Lipzen A."/>
            <person name="Waldron R."/>
            <person name="Moloney N.M."/>
            <person name="Sperisen C."/>
            <person name="Kredics L."/>
            <person name="Vagvoelgyi C."/>
            <person name="Patrignani A."/>
            <person name="Fitzpatrick D."/>
            <person name="Nagy I."/>
            <person name="Doyle S."/>
            <person name="Anderson J.B."/>
            <person name="Grigoriev I.V."/>
            <person name="Gueldener U."/>
            <person name="Muensterkoetter M."/>
            <person name="Nagy L.G."/>
        </authorList>
    </citation>
    <scope>NUCLEOTIDE SEQUENCE [LARGE SCALE GENOMIC DNA]</scope>
    <source>
        <strain evidence="11">Ar21-2</strain>
    </source>
</reference>
<feature type="compositionally biased region" description="Basic and acidic residues" evidence="9">
    <location>
        <begin position="60"/>
        <end position="69"/>
    </location>
</feature>
<dbReference type="PANTHER" id="PTHR14773:SF0">
    <property type="entry name" value="WD REPEAT-CONTAINING PROTEIN 76"/>
    <property type="match status" value="1"/>
</dbReference>
<dbReference type="SUPFAM" id="SSF50978">
    <property type="entry name" value="WD40 repeat-like"/>
    <property type="match status" value="1"/>
</dbReference>
<keyword evidence="3 7" id="KW-0853">WD repeat</keyword>
<dbReference type="EMBL" id="KZ293650">
    <property type="protein sequence ID" value="PBK96921.1"/>
    <property type="molecule type" value="Genomic_DNA"/>
</dbReference>
<evidence type="ECO:0000256" key="3">
    <source>
        <dbReference type="ARBA" id="ARBA00022574"/>
    </source>
</evidence>
<proteinExistence type="inferred from homology"/>
<feature type="region of interest" description="Disordered" evidence="9">
    <location>
        <begin position="146"/>
        <end position="166"/>
    </location>
</feature>
<feature type="repeat" description="WD" evidence="7">
    <location>
        <begin position="414"/>
        <end position="446"/>
    </location>
</feature>
<dbReference type="InterPro" id="IPR036322">
    <property type="entry name" value="WD40_repeat_dom_sf"/>
</dbReference>
<keyword evidence="11" id="KW-1185">Reference proteome</keyword>
<organism evidence="10 11">
    <name type="scientific">Armillaria gallica</name>
    <name type="common">Bulbous honey fungus</name>
    <name type="synonym">Armillaria bulbosa</name>
    <dbReference type="NCBI Taxonomy" id="47427"/>
    <lineage>
        <taxon>Eukaryota</taxon>
        <taxon>Fungi</taxon>
        <taxon>Dikarya</taxon>
        <taxon>Basidiomycota</taxon>
        <taxon>Agaricomycotina</taxon>
        <taxon>Agaricomycetes</taxon>
        <taxon>Agaricomycetidae</taxon>
        <taxon>Agaricales</taxon>
        <taxon>Marasmiineae</taxon>
        <taxon>Physalacriaceae</taxon>
        <taxon>Armillaria</taxon>
    </lineage>
</organism>
<dbReference type="InterPro" id="IPR019775">
    <property type="entry name" value="WD40_repeat_CS"/>
</dbReference>
<evidence type="ECO:0000256" key="7">
    <source>
        <dbReference type="PROSITE-ProRule" id="PRU00221"/>
    </source>
</evidence>
<dbReference type="GO" id="GO:0006974">
    <property type="term" value="P:DNA damage response"/>
    <property type="evidence" value="ECO:0007669"/>
    <property type="project" value="UniProtKB-KW"/>
</dbReference>
<dbReference type="GO" id="GO:0005634">
    <property type="term" value="C:nucleus"/>
    <property type="evidence" value="ECO:0007669"/>
    <property type="project" value="TreeGrafter"/>
</dbReference>
<evidence type="ECO:0000256" key="8">
    <source>
        <dbReference type="RuleBase" id="RU365004"/>
    </source>
</evidence>
<dbReference type="Pfam" id="PF00400">
    <property type="entry name" value="WD40"/>
    <property type="match status" value="1"/>
</dbReference>
<dbReference type="Gene3D" id="2.130.10.10">
    <property type="entry name" value="YVTN repeat-like/Quinoprotein amine dehydrogenase"/>
    <property type="match status" value="1"/>
</dbReference>
<dbReference type="InterPro" id="IPR015943">
    <property type="entry name" value="WD40/YVTN_repeat-like_dom_sf"/>
</dbReference>
<dbReference type="InParanoid" id="A0A2H3DNV9"/>
<dbReference type="InterPro" id="IPR001680">
    <property type="entry name" value="WD40_rpt"/>
</dbReference>
<sequence length="551" mass="62057">MAKLSQYEIDREANIARNRALLEELELKQAVEGLGFQAKPTKNEAKKRAQPVQPSKRKQTKTEEQEPTVRRHSARLRNVTDPNESPSRKRKREAELEEQRAKEAEERIEAEERARIAKRPRHQDLELATTLEDEDERPRLVDVLKGASSSSARLEEEEEEEGKSELEDLREELKGMRVVSRAKVTENRIYSAAYHPDVQKDLIFFGDKHGQLGIWDAQAPPEDVADEDEDAVEDANKEGGKYWRLQVHWPATSKSSISCVKFNPVDYHTVYTSAYDCTIRNLSFTTGVSRQIFSSDETLLCSIDLTPTGNEMWVSDAAGGLTHLDLRQHQSKGVWYGLSDQKIGCVSVNPARPEFILTASNSRSLKIWDVRKLKHLGTPPTSSDSSVAEIGLESVNKFVESKKGHGCLRGEWRHDKSVSSAYWDPRGKSVVSTSYDDTIRLWDFDTKAFEKPGPFGSSRPFSRIKHNCQTGKWLTILRAQWSPNLDAHPHFTIGNMNHALDIFSGKGELVARLSDSDRISAVQAVTCSHPKIVARAASGNASGRCVLWARE</sequence>
<dbReference type="AlphaFoldDB" id="A0A2H3DNV9"/>
<comment type="function">
    <text evidence="8">DNA-binding protein that binds to both single- and double-stranded DNA. Binds preferentially to UV-damaged DNA. May be involved in DNA-metabolic processes.</text>
</comment>